<dbReference type="EMBL" id="FOXW01000008">
    <property type="protein sequence ID" value="SFQ43565.1"/>
    <property type="molecule type" value="Genomic_DNA"/>
</dbReference>
<keyword evidence="5 7" id="KW-0560">Oxidoreductase</keyword>
<evidence type="ECO:0000313" key="11">
    <source>
        <dbReference type="Proteomes" id="UP000199136"/>
    </source>
</evidence>
<dbReference type="PRINTS" id="PR00079">
    <property type="entry name" value="G6PDHDRGNASE"/>
</dbReference>
<comment type="caution">
    <text evidence="7">Lacks conserved residue(s) required for the propagation of feature annotation.</text>
</comment>
<dbReference type="STRING" id="82801.SAMN04488506_2007"/>
<evidence type="ECO:0000256" key="3">
    <source>
        <dbReference type="ARBA" id="ARBA00022526"/>
    </source>
</evidence>
<keyword evidence="11" id="KW-1185">Reference proteome</keyword>
<reference evidence="10 11" key="1">
    <citation type="submission" date="2016-10" db="EMBL/GenBank/DDBJ databases">
        <authorList>
            <person name="de Groot N.N."/>
        </authorList>
    </citation>
    <scope>NUCLEOTIDE SEQUENCE [LARGE SCALE GENOMIC DNA]</scope>
    <source>
        <strain evidence="10 11">DSM 20581</strain>
    </source>
</reference>
<dbReference type="NCBIfam" id="TIGR00871">
    <property type="entry name" value="zwf"/>
    <property type="match status" value="1"/>
</dbReference>
<dbReference type="EC" id="1.1.1.49" evidence="7"/>
<accession>A0A1I5YHA9</accession>
<evidence type="ECO:0000256" key="5">
    <source>
        <dbReference type="ARBA" id="ARBA00023002"/>
    </source>
</evidence>
<dbReference type="PANTHER" id="PTHR23429">
    <property type="entry name" value="GLUCOSE-6-PHOSPHATE 1-DEHYDROGENASE G6PD"/>
    <property type="match status" value="1"/>
</dbReference>
<evidence type="ECO:0000256" key="7">
    <source>
        <dbReference type="HAMAP-Rule" id="MF_00966"/>
    </source>
</evidence>
<feature type="domain" description="Glucose-6-phosphate dehydrogenase NAD-binding" evidence="8">
    <location>
        <begin position="10"/>
        <end position="188"/>
    </location>
</feature>
<dbReference type="HAMAP" id="MF_00966">
    <property type="entry name" value="G6PD"/>
    <property type="match status" value="1"/>
</dbReference>
<comment type="function">
    <text evidence="7">Catalyzes the oxidation of glucose 6-phosphate to 6-phosphogluconolactone.</text>
</comment>
<feature type="binding site" evidence="7">
    <location>
        <position position="236"/>
    </location>
    <ligand>
        <name>substrate</name>
    </ligand>
</feature>
<dbReference type="Pfam" id="PF02781">
    <property type="entry name" value="G6PD_C"/>
    <property type="match status" value="1"/>
</dbReference>
<dbReference type="InterPro" id="IPR022674">
    <property type="entry name" value="G6P_DH_NAD-bd"/>
</dbReference>
<gene>
    <name evidence="7" type="primary">zwf</name>
    <name evidence="10" type="ORF">SAMN04488506_2007</name>
</gene>
<dbReference type="InterPro" id="IPR036291">
    <property type="entry name" value="NAD(P)-bd_dom_sf"/>
</dbReference>
<dbReference type="GO" id="GO:0006006">
    <property type="term" value="P:glucose metabolic process"/>
    <property type="evidence" value="ECO:0007669"/>
    <property type="project" value="UniProtKB-KW"/>
</dbReference>
<protein>
    <recommendedName>
        <fullName evidence="7">Glucose-6-phosphate 1-dehydrogenase</fullName>
        <shortName evidence="7">G6PD</shortName>
        <ecNumber evidence="7">1.1.1.49</ecNumber>
    </recommendedName>
</protein>
<feature type="binding site" evidence="7">
    <location>
        <position position="179"/>
    </location>
    <ligand>
        <name>substrate</name>
    </ligand>
</feature>
<dbReference type="PROSITE" id="PS00069">
    <property type="entry name" value="G6P_DEHYDROGENASE"/>
    <property type="match status" value="1"/>
</dbReference>
<dbReference type="GO" id="GO:0005829">
    <property type="term" value="C:cytosol"/>
    <property type="evidence" value="ECO:0007669"/>
    <property type="project" value="TreeGrafter"/>
</dbReference>
<feature type="binding site" evidence="7">
    <location>
        <position position="47"/>
    </location>
    <ligand>
        <name>NADP(+)</name>
        <dbReference type="ChEBI" id="CHEBI:58349"/>
    </ligand>
</feature>
<feature type="binding site" evidence="7">
    <location>
        <position position="346"/>
    </location>
    <ligand>
        <name>substrate</name>
    </ligand>
</feature>
<dbReference type="InterPro" id="IPR022675">
    <property type="entry name" value="G6P_DH_C"/>
</dbReference>
<dbReference type="Proteomes" id="UP000199136">
    <property type="component" value="Unassembled WGS sequence"/>
</dbReference>
<evidence type="ECO:0000313" key="10">
    <source>
        <dbReference type="EMBL" id="SFQ43565.1"/>
    </source>
</evidence>
<evidence type="ECO:0000256" key="1">
    <source>
        <dbReference type="ARBA" id="ARBA00004937"/>
    </source>
</evidence>
<dbReference type="SUPFAM" id="SSF55347">
    <property type="entry name" value="Glyceraldehyde-3-phosphate dehydrogenase-like, C-terminal domain"/>
    <property type="match status" value="1"/>
</dbReference>
<name>A0A1I5YHA9_9LACT</name>
<keyword evidence="6 7" id="KW-0119">Carbohydrate metabolism</keyword>
<sequence>MTKEKKALFIIFGGTGDLANRKLYPSLYRLYKNGYLNEHFAVIGTARREWSDEYYREVVVSKVEDLADTKEQAEEFASHFYYQSHNVKDLEHYTTLKNLADRLDDKYQLEGNRMFYLAMSPNFFGIIAENIKEQQLITSTGFNRLIIEKPFGHDYQSALELNTHIRSSFEEDQIYRIDHYLGKEMVQNISTVRFGNQLIESMWNNQYINNIQVTLSESLGVEERGGYYDTSGALRDMVQNHVLQIVALLAMEPPSIMHDNEIRQEKIKALRALRLYSKDEVRLNFVRGQYGHSTVNGETLLGYCEEQNVAEDSQTETFVAGKLFIDNVRWSGVPIYIRTGKRLAEKGTQIDIEFKNIPHQLFQTENDEPLPPNVLSIFISPTEGFSLQLNAKKIGPGVKAEPIKLTSIRSAEETANNPEAYEKLILDCLNGDATNFTHWDEVASSWEFVDRIREAWDETTMEFPNYPSGSMGPIESMYLLKKDGFQWHWSPVKTIADEMTDK</sequence>
<evidence type="ECO:0000256" key="6">
    <source>
        <dbReference type="ARBA" id="ARBA00023277"/>
    </source>
</evidence>
<dbReference type="RefSeq" id="WP_092481026.1">
    <property type="nucleotide sequence ID" value="NZ_FOXW01000008.1"/>
</dbReference>
<keyword evidence="4 7" id="KW-0521">NADP</keyword>
<feature type="active site" description="Proton acceptor" evidence="7">
    <location>
        <position position="241"/>
    </location>
</feature>
<dbReference type="AlphaFoldDB" id="A0A1I5YHA9"/>
<dbReference type="Gene3D" id="3.40.50.720">
    <property type="entry name" value="NAD(P)-binding Rossmann-like Domain"/>
    <property type="match status" value="1"/>
</dbReference>
<dbReference type="SUPFAM" id="SSF51735">
    <property type="entry name" value="NAD(P)-binding Rossmann-fold domains"/>
    <property type="match status" value="1"/>
</dbReference>
<evidence type="ECO:0000259" key="9">
    <source>
        <dbReference type="Pfam" id="PF02781"/>
    </source>
</evidence>
<dbReference type="GO" id="GO:0004345">
    <property type="term" value="F:glucose-6-phosphate dehydrogenase activity"/>
    <property type="evidence" value="ECO:0007669"/>
    <property type="project" value="UniProtKB-UniRule"/>
</dbReference>
<dbReference type="GO" id="GO:0050661">
    <property type="term" value="F:NADP binding"/>
    <property type="evidence" value="ECO:0007669"/>
    <property type="project" value="UniProtKB-UniRule"/>
</dbReference>
<feature type="binding site" evidence="7">
    <location>
        <position position="341"/>
    </location>
    <ligand>
        <name>substrate</name>
    </ligand>
</feature>
<feature type="binding site" evidence="7">
    <location>
        <position position="183"/>
    </location>
    <ligand>
        <name>substrate</name>
    </ligand>
</feature>
<feature type="domain" description="Glucose-6-phosphate dehydrogenase C-terminal" evidence="9">
    <location>
        <begin position="191"/>
        <end position="488"/>
    </location>
</feature>
<dbReference type="InterPro" id="IPR001282">
    <property type="entry name" value="G6P_DH"/>
</dbReference>
<dbReference type="Gene3D" id="3.30.360.10">
    <property type="entry name" value="Dihydrodipicolinate Reductase, domain 2"/>
    <property type="match status" value="1"/>
</dbReference>
<keyword evidence="3 7" id="KW-0313">Glucose metabolism</keyword>
<dbReference type="PIRSF" id="PIRSF000110">
    <property type="entry name" value="G6PD"/>
    <property type="match status" value="1"/>
</dbReference>
<organism evidence="10 11">
    <name type="scientific">Desemzia incerta</name>
    <dbReference type="NCBI Taxonomy" id="82801"/>
    <lineage>
        <taxon>Bacteria</taxon>
        <taxon>Bacillati</taxon>
        <taxon>Bacillota</taxon>
        <taxon>Bacilli</taxon>
        <taxon>Lactobacillales</taxon>
        <taxon>Carnobacteriaceae</taxon>
        <taxon>Desemzia</taxon>
    </lineage>
</organism>
<dbReference type="InterPro" id="IPR019796">
    <property type="entry name" value="G6P_DH_AS"/>
</dbReference>
<evidence type="ECO:0000259" key="8">
    <source>
        <dbReference type="Pfam" id="PF00479"/>
    </source>
</evidence>
<dbReference type="Pfam" id="PF00479">
    <property type="entry name" value="G6PD_N"/>
    <property type="match status" value="1"/>
</dbReference>
<evidence type="ECO:0000256" key="4">
    <source>
        <dbReference type="ARBA" id="ARBA00022857"/>
    </source>
</evidence>
<evidence type="ECO:0000256" key="2">
    <source>
        <dbReference type="ARBA" id="ARBA00009975"/>
    </source>
</evidence>
<comment type="catalytic activity">
    <reaction evidence="7">
        <text>D-glucose 6-phosphate + NADP(+) = 6-phospho-D-glucono-1,5-lactone + NADPH + H(+)</text>
        <dbReference type="Rhea" id="RHEA:15841"/>
        <dbReference type="ChEBI" id="CHEBI:15378"/>
        <dbReference type="ChEBI" id="CHEBI:57783"/>
        <dbReference type="ChEBI" id="CHEBI:57955"/>
        <dbReference type="ChEBI" id="CHEBI:58349"/>
        <dbReference type="ChEBI" id="CHEBI:61548"/>
        <dbReference type="EC" id="1.1.1.49"/>
    </reaction>
</comment>
<proteinExistence type="inferred from homology"/>
<comment type="similarity">
    <text evidence="2 7">Belongs to the glucose-6-phosphate dehydrogenase family.</text>
</comment>
<dbReference type="UniPathway" id="UPA00115">
    <property type="reaction ID" value="UER00408"/>
</dbReference>
<feature type="binding site" evidence="7">
    <location>
        <position position="217"/>
    </location>
    <ligand>
        <name>substrate</name>
    </ligand>
</feature>
<feature type="binding site" evidence="7">
    <location>
        <position position="149"/>
    </location>
    <ligand>
        <name>NADP(+)</name>
        <dbReference type="ChEBI" id="CHEBI:58349"/>
    </ligand>
</feature>
<dbReference type="GO" id="GO:0009051">
    <property type="term" value="P:pentose-phosphate shunt, oxidative branch"/>
    <property type="evidence" value="ECO:0007669"/>
    <property type="project" value="TreeGrafter"/>
</dbReference>
<dbReference type="OrthoDB" id="9802739at2"/>
<dbReference type="PANTHER" id="PTHR23429:SF0">
    <property type="entry name" value="GLUCOSE-6-PHOSPHATE 1-DEHYDROGENASE"/>
    <property type="match status" value="1"/>
</dbReference>
<comment type="pathway">
    <text evidence="1 7">Carbohydrate degradation; pentose phosphate pathway; D-ribulose 5-phosphate from D-glucose 6-phosphate (oxidative stage): step 1/3.</text>
</comment>